<dbReference type="GO" id="GO:0016740">
    <property type="term" value="F:transferase activity"/>
    <property type="evidence" value="ECO:0007669"/>
    <property type="project" value="UniProtKB-KW"/>
</dbReference>
<comment type="cofactor">
    <cofactor evidence="1">
        <name>Zn(2+)</name>
        <dbReference type="ChEBI" id="CHEBI:29105"/>
    </cofactor>
</comment>
<keyword evidence="3" id="KW-0479">Metal-binding</keyword>
<gene>
    <name evidence="5" type="ORF">ACFQL9_05140</name>
</gene>
<proteinExistence type="predicted"/>
<dbReference type="AlphaFoldDB" id="A0ABD5W6P7"/>
<keyword evidence="6" id="KW-1185">Reference proteome</keyword>
<organism evidence="5 6">
    <name type="scientific">Halobaculum lipolyticum</name>
    <dbReference type="NCBI Taxonomy" id="3032001"/>
    <lineage>
        <taxon>Archaea</taxon>
        <taxon>Methanobacteriati</taxon>
        <taxon>Methanobacteriota</taxon>
        <taxon>Stenosarchaea group</taxon>
        <taxon>Halobacteria</taxon>
        <taxon>Halobacteriales</taxon>
        <taxon>Haloferacaceae</taxon>
        <taxon>Halobaculum</taxon>
    </lineage>
</organism>
<dbReference type="Gene3D" id="3.20.20.70">
    <property type="entry name" value="Aldolase class I"/>
    <property type="match status" value="1"/>
</dbReference>
<keyword evidence="4" id="KW-0862">Zinc</keyword>
<dbReference type="GeneID" id="81125731"/>
<protein>
    <submittedName>
        <fullName evidence="5">3-keto-5-aminohexanoate cleavage protein</fullName>
    </submittedName>
</protein>
<dbReference type="InterPro" id="IPR008567">
    <property type="entry name" value="BKACE"/>
</dbReference>
<evidence type="ECO:0000313" key="5">
    <source>
        <dbReference type="EMBL" id="MFC7069021.1"/>
    </source>
</evidence>
<evidence type="ECO:0000256" key="2">
    <source>
        <dbReference type="ARBA" id="ARBA00022679"/>
    </source>
</evidence>
<evidence type="ECO:0000256" key="3">
    <source>
        <dbReference type="ARBA" id="ARBA00022723"/>
    </source>
</evidence>
<dbReference type="RefSeq" id="WP_284030878.1">
    <property type="nucleotide sequence ID" value="NZ_CP126154.1"/>
</dbReference>
<reference evidence="5 6" key="1">
    <citation type="journal article" date="2019" name="Int. J. Syst. Evol. Microbiol.">
        <title>The Global Catalogue of Microorganisms (GCM) 10K type strain sequencing project: providing services to taxonomists for standard genome sequencing and annotation.</title>
        <authorList>
            <consortium name="The Broad Institute Genomics Platform"/>
            <consortium name="The Broad Institute Genome Sequencing Center for Infectious Disease"/>
            <person name="Wu L."/>
            <person name="Ma J."/>
        </authorList>
    </citation>
    <scope>NUCLEOTIDE SEQUENCE [LARGE SCALE GENOMIC DNA]</scope>
    <source>
        <strain evidence="5 6">DT31</strain>
    </source>
</reference>
<evidence type="ECO:0000313" key="6">
    <source>
        <dbReference type="Proteomes" id="UP001596461"/>
    </source>
</evidence>
<accession>A0ABD5W6P7</accession>
<sequence>MTYQDYLDQKPVILTAALTGGVHGKDANPNLPEQPDEIAREARACERLGASIVHVHGRDRHGENDTGRLQAVTEAIHDRCDDIVVQHSTGGQGPLRERIKALRTDPAPEMASLDLGPFKRDRHIITDHTRDNIDTLAREMRRRNITPELEVFNGGQLAEVTRLAEDGLIDRPFFVNLVFGGANFTPPRPGAVLELVRTLPEGSEFNLLATGRHQRPLTTLAVLLGGHVRVGMEDNLYSDRGVPAESNAQLLERTVATVESLDRPIATPEETRAMLDIEGDTVGGPRPGDELAAGEQAADEGSACPFLAYRSEGDGRSFDHERPYCTVADEFVSPMQADVCNDRFDFDHRSHCDVYREYVESETAPVPEEDD</sequence>
<dbReference type="Pfam" id="PF05853">
    <property type="entry name" value="BKACE"/>
    <property type="match status" value="1"/>
</dbReference>
<dbReference type="GO" id="GO:0046872">
    <property type="term" value="F:metal ion binding"/>
    <property type="evidence" value="ECO:0007669"/>
    <property type="project" value="UniProtKB-KW"/>
</dbReference>
<dbReference type="InterPro" id="IPR013785">
    <property type="entry name" value="Aldolase_TIM"/>
</dbReference>
<dbReference type="PANTHER" id="PTHR37418:SF2">
    <property type="entry name" value="3-KETO-5-AMINOHEXANOATE CLEAVAGE ENZYME"/>
    <property type="match status" value="1"/>
</dbReference>
<dbReference type="Proteomes" id="UP001596461">
    <property type="component" value="Unassembled WGS sequence"/>
</dbReference>
<keyword evidence="2" id="KW-0808">Transferase</keyword>
<evidence type="ECO:0000256" key="1">
    <source>
        <dbReference type="ARBA" id="ARBA00001947"/>
    </source>
</evidence>
<evidence type="ECO:0000256" key="4">
    <source>
        <dbReference type="ARBA" id="ARBA00022833"/>
    </source>
</evidence>
<dbReference type="EMBL" id="JBHTAH010000003">
    <property type="protein sequence ID" value="MFC7069021.1"/>
    <property type="molecule type" value="Genomic_DNA"/>
</dbReference>
<comment type="caution">
    <text evidence="5">The sequence shown here is derived from an EMBL/GenBank/DDBJ whole genome shotgun (WGS) entry which is preliminary data.</text>
</comment>
<name>A0ABD5W6P7_9EURY</name>
<dbReference type="PANTHER" id="PTHR37418">
    <property type="entry name" value="3-KETO-5-AMINOHEXANOATE CLEAVAGE ENZYME-RELATED"/>
    <property type="match status" value="1"/>
</dbReference>